<sequence>MWLLYLHQKLHKGVFIIIDYFLKLEYNAKNILVLTLEKDSQDLAIIVYEDLNRAENIDIDFPYYKEQIESVPEYIDKRNLVSIMIFPIFNLAKAKKLEEEIESIADYYIEHRGKINTKINWFNEKKVTDLYKNIDTNKISLLKYLFEFCENKTLKDDIKSSDFSHLNQ</sequence>
<proteinExistence type="predicted"/>
<keyword evidence="2" id="KW-1185">Reference proteome</keyword>
<dbReference type="HOGENOM" id="CLU_1584030_0_0_9"/>
<dbReference type="AlphaFoldDB" id="B0S369"/>
<evidence type="ECO:0000313" key="2">
    <source>
        <dbReference type="Proteomes" id="UP000001319"/>
    </source>
</evidence>
<protein>
    <submittedName>
        <fullName evidence="1">Uncharacterized protein</fullName>
    </submittedName>
</protein>
<name>B0S369_FINM2</name>
<reference evidence="1 2" key="1">
    <citation type="journal article" date="2008" name="DNA Res.">
        <title>Complete genome sequence of Finegoldia magna, an anaerobic opportunistic pathogen.</title>
        <authorList>
            <person name="Goto T."/>
            <person name="Yamashita A."/>
            <person name="Hirakawa H."/>
            <person name="Matsutani M."/>
            <person name="Todo K."/>
            <person name="Ohshima K."/>
            <person name="Toh H."/>
            <person name="Miyamoto K."/>
            <person name="Kuhara S."/>
            <person name="Hattori M."/>
            <person name="Shimizu T."/>
            <person name="Akimoto S."/>
        </authorList>
    </citation>
    <scope>NUCLEOTIDE SEQUENCE [LARGE SCALE GENOMIC DNA]</scope>
    <source>
        <strain evidence="2">ATCC 29328 / DSM 20472 / WAL 2508</strain>
    </source>
</reference>
<accession>B0S369</accession>
<dbReference type="KEGG" id="fma:FMG_1391"/>
<evidence type="ECO:0000313" key="1">
    <source>
        <dbReference type="EMBL" id="BAG08809.1"/>
    </source>
</evidence>
<dbReference type="Proteomes" id="UP000001319">
    <property type="component" value="Chromosome"/>
</dbReference>
<gene>
    <name evidence="1" type="ordered locus">FMG_1391</name>
</gene>
<dbReference type="EMBL" id="AP008971">
    <property type="protein sequence ID" value="BAG08809.1"/>
    <property type="molecule type" value="Genomic_DNA"/>
</dbReference>
<organism evidence="1 2">
    <name type="scientific">Finegoldia magna (strain ATCC 29328 / DSM 20472 / WAL 2508)</name>
    <name type="common">Peptostreptococcus magnus</name>
    <dbReference type="NCBI Taxonomy" id="334413"/>
    <lineage>
        <taxon>Bacteria</taxon>
        <taxon>Bacillati</taxon>
        <taxon>Bacillota</taxon>
        <taxon>Tissierellia</taxon>
        <taxon>Tissierellales</taxon>
        <taxon>Peptoniphilaceae</taxon>
        <taxon>Finegoldia</taxon>
    </lineage>
</organism>